<evidence type="ECO:0000313" key="4">
    <source>
        <dbReference type="Proteomes" id="UP000095767"/>
    </source>
</evidence>
<keyword evidence="4" id="KW-1185">Reference proteome</keyword>
<dbReference type="AlphaFoldDB" id="A0A1E5VK39"/>
<dbReference type="EMBL" id="LWDX02037148">
    <property type="protein sequence ID" value="OEL25490.1"/>
    <property type="molecule type" value="Genomic_DNA"/>
</dbReference>
<keyword evidence="2" id="KW-0812">Transmembrane</keyword>
<dbReference type="GO" id="GO:0016020">
    <property type="term" value="C:membrane"/>
    <property type="evidence" value="ECO:0007669"/>
    <property type="project" value="InterPro"/>
</dbReference>
<evidence type="ECO:0000256" key="2">
    <source>
        <dbReference type="SAM" id="Phobius"/>
    </source>
</evidence>
<accession>A0A1E5VK39</accession>
<keyword evidence="2" id="KW-0472">Membrane</keyword>
<dbReference type="InterPro" id="IPR002528">
    <property type="entry name" value="MATE_fam"/>
</dbReference>
<comment type="caution">
    <text evidence="3">The sequence shown here is derived from an EMBL/GenBank/DDBJ whole genome shotgun (WGS) entry which is preliminary data.</text>
</comment>
<dbReference type="GO" id="GO:0042910">
    <property type="term" value="F:xenobiotic transmembrane transporter activity"/>
    <property type="evidence" value="ECO:0007669"/>
    <property type="project" value="InterPro"/>
</dbReference>
<name>A0A1E5VK39_9POAL</name>
<dbReference type="Pfam" id="PF01554">
    <property type="entry name" value="MatE"/>
    <property type="match status" value="1"/>
</dbReference>
<gene>
    <name evidence="3" type="ORF">BAE44_0013490</name>
</gene>
<keyword evidence="2" id="KW-1133">Transmembrane helix</keyword>
<comment type="similarity">
    <text evidence="1">Belongs to the multi antimicrobial extrusion (MATE) (TC 2.A.66.1) family.</text>
</comment>
<dbReference type="OrthoDB" id="2126698at2759"/>
<organism evidence="3 4">
    <name type="scientific">Dichanthelium oligosanthes</name>
    <dbReference type="NCBI Taxonomy" id="888268"/>
    <lineage>
        <taxon>Eukaryota</taxon>
        <taxon>Viridiplantae</taxon>
        <taxon>Streptophyta</taxon>
        <taxon>Embryophyta</taxon>
        <taxon>Tracheophyta</taxon>
        <taxon>Spermatophyta</taxon>
        <taxon>Magnoliopsida</taxon>
        <taxon>Liliopsida</taxon>
        <taxon>Poales</taxon>
        <taxon>Poaceae</taxon>
        <taxon>PACMAD clade</taxon>
        <taxon>Panicoideae</taxon>
        <taxon>Panicodae</taxon>
        <taxon>Paniceae</taxon>
        <taxon>Dichantheliinae</taxon>
        <taxon>Dichanthelium</taxon>
    </lineage>
</organism>
<reference evidence="3 4" key="1">
    <citation type="submission" date="2016-09" db="EMBL/GenBank/DDBJ databases">
        <title>The draft genome of Dichanthelium oligosanthes: A C3 panicoid grass species.</title>
        <authorList>
            <person name="Studer A.J."/>
            <person name="Schnable J.C."/>
            <person name="Brutnell T.P."/>
        </authorList>
    </citation>
    <scope>NUCLEOTIDE SEQUENCE [LARGE SCALE GENOMIC DNA]</scope>
    <source>
        <strain evidence="4">cv. Kellogg 1175</strain>
        <tissue evidence="3">Leaf</tissue>
    </source>
</reference>
<protein>
    <submittedName>
        <fullName evidence="3">Uncharacterized protein</fullName>
    </submittedName>
</protein>
<evidence type="ECO:0000313" key="3">
    <source>
        <dbReference type="EMBL" id="OEL25490.1"/>
    </source>
</evidence>
<feature type="transmembrane region" description="Helical" evidence="2">
    <location>
        <begin position="29"/>
        <end position="53"/>
    </location>
</feature>
<evidence type="ECO:0000256" key="1">
    <source>
        <dbReference type="ARBA" id="ARBA00010199"/>
    </source>
</evidence>
<dbReference type="Proteomes" id="UP000095767">
    <property type="component" value="Unassembled WGS sequence"/>
</dbReference>
<proteinExistence type="inferred from homology"/>
<feature type="transmembrane region" description="Helical" evidence="2">
    <location>
        <begin position="74"/>
        <end position="93"/>
    </location>
</feature>
<dbReference type="PANTHER" id="PTHR11206">
    <property type="entry name" value="MULTIDRUG RESISTANCE PROTEIN"/>
    <property type="match status" value="1"/>
</dbReference>
<sequence length="94" mass="10823">MATALDTICWQAFSVRQYHPLGVYKQRDMLVIGLTCVPFAFVWAYTGQILLLLRQDRAVATETGAYARWLIPSIFVYVPLQCHIRFLIIPVHIL</sequence>
<dbReference type="GO" id="GO:0015297">
    <property type="term" value="F:antiporter activity"/>
    <property type="evidence" value="ECO:0007669"/>
    <property type="project" value="InterPro"/>
</dbReference>